<feature type="chain" id="PRO_5039100055" description="Multicopper oxidase CueO" evidence="10">
    <location>
        <begin position="24"/>
        <end position="500"/>
    </location>
</feature>
<dbReference type="InterPro" id="IPR011707">
    <property type="entry name" value="Cu-oxidase-like_N"/>
</dbReference>
<dbReference type="InterPro" id="IPR001117">
    <property type="entry name" value="Cu-oxidase_2nd"/>
</dbReference>
<evidence type="ECO:0000256" key="3">
    <source>
        <dbReference type="ARBA" id="ARBA00022723"/>
    </source>
</evidence>
<dbReference type="AlphaFoldDB" id="A0A1H5L7X5"/>
<dbReference type="InterPro" id="IPR006311">
    <property type="entry name" value="TAT_signal"/>
</dbReference>
<evidence type="ECO:0000256" key="2">
    <source>
        <dbReference type="ARBA" id="ARBA00011245"/>
    </source>
</evidence>
<dbReference type="InterPro" id="IPR011706">
    <property type="entry name" value="Cu-oxidase_C"/>
</dbReference>
<keyword evidence="10" id="KW-0732">Signal</keyword>
<dbReference type="Gene3D" id="2.60.40.420">
    <property type="entry name" value="Cupredoxins - blue copper proteins"/>
    <property type="match status" value="3"/>
</dbReference>
<dbReference type="SUPFAM" id="SSF49503">
    <property type="entry name" value="Cupredoxins"/>
    <property type="match status" value="3"/>
</dbReference>
<name>A0A1H5L7X5_9MICO</name>
<keyword evidence="14" id="KW-0131">Cell cycle</keyword>
<dbReference type="PROSITE" id="PS51318">
    <property type="entry name" value="TAT"/>
    <property type="match status" value="1"/>
</dbReference>
<dbReference type="RefSeq" id="WP_089773586.1">
    <property type="nucleotide sequence ID" value="NZ_FNTX01000002.1"/>
</dbReference>
<keyword evidence="15" id="KW-1185">Reference proteome</keyword>
<evidence type="ECO:0000256" key="8">
    <source>
        <dbReference type="ARBA" id="ARBA00043090"/>
    </source>
</evidence>
<dbReference type="GO" id="GO:0005507">
    <property type="term" value="F:copper ion binding"/>
    <property type="evidence" value="ECO:0007669"/>
    <property type="project" value="InterPro"/>
</dbReference>
<keyword evidence="14" id="KW-0132">Cell division</keyword>
<dbReference type="InterPro" id="IPR045087">
    <property type="entry name" value="Cu-oxidase_fam"/>
</dbReference>
<dbReference type="PROSITE" id="PS00080">
    <property type="entry name" value="MULTICOPPER_OXIDASE2"/>
    <property type="match status" value="1"/>
</dbReference>
<dbReference type="EC" id="1.16.3.4" evidence="5"/>
<evidence type="ECO:0000256" key="9">
    <source>
        <dbReference type="ARBA" id="ARBA00048092"/>
    </source>
</evidence>
<dbReference type="Proteomes" id="UP000199220">
    <property type="component" value="Unassembled WGS sequence"/>
</dbReference>
<dbReference type="PANTHER" id="PTHR48267:SF1">
    <property type="entry name" value="BILIRUBIN OXIDASE"/>
    <property type="match status" value="1"/>
</dbReference>
<protein>
    <recommendedName>
        <fullName evidence="6">Multicopper oxidase CueO</fullName>
        <ecNumber evidence="5">1.16.3.4</ecNumber>
    </recommendedName>
    <alternativeName>
        <fullName evidence="7">Copper efflux oxidase</fullName>
    </alternativeName>
    <alternativeName>
        <fullName evidence="8">Cuprous oxidase</fullName>
    </alternativeName>
</protein>
<feature type="domain" description="Plastocyanin-like" evidence="13">
    <location>
        <begin position="65"/>
        <end position="177"/>
    </location>
</feature>
<dbReference type="EMBL" id="FNTX01000002">
    <property type="protein sequence ID" value="SEE73044.1"/>
    <property type="molecule type" value="Genomic_DNA"/>
</dbReference>
<keyword evidence="14" id="KW-0167">Capsid protein</keyword>
<dbReference type="InterPro" id="IPR002355">
    <property type="entry name" value="Cu_oxidase_Cu_BS"/>
</dbReference>
<dbReference type="PANTHER" id="PTHR48267">
    <property type="entry name" value="CUPREDOXIN SUPERFAMILY PROTEIN"/>
    <property type="match status" value="1"/>
</dbReference>
<feature type="domain" description="Plastocyanin-like" evidence="11">
    <location>
        <begin position="242"/>
        <end position="303"/>
    </location>
</feature>
<keyword evidence="4" id="KW-0560">Oxidoreductase</keyword>
<evidence type="ECO:0000259" key="11">
    <source>
        <dbReference type="Pfam" id="PF00394"/>
    </source>
</evidence>
<dbReference type="PROSITE" id="PS51257">
    <property type="entry name" value="PROKAR_LIPOPROTEIN"/>
    <property type="match status" value="1"/>
</dbReference>
<evidence type="ECO:0000256" key="5">
    <source>
        <dbReference type="ARBA" id="ARBA00038978"/>
    </source>
</evidence>
<evidence type="ECO:0000259" key="13">
    <source>
        <dbReference type="Pfam" id="PF07732"/>
    </source>
</evidence>
<dbReference type="Pfam" id="PF00394">
    <property type="entry name" value="Cu-oxidase"/>
    <property type="match status" value="1"/>
</dbReference>
<reference evidence="15" key="1">
    <citation type="submission" date="2016-10" db="EMBL/GenBank/DDBJ databases">
        <authorList>
            <person name="Varghese N."/>
            <person name="Submissions S."/>
        </authorList>
    </citation>
    <scope>NUCLEOTIDE SEQUENCE [LARGE SCALE GENOMIC DNA]</scope>
    <source>
        <strain evidence="15">DSM 21368</strain>
    </source>
</reference>
<organism evidence="14 15">
    <name type="scientific">Ruania alba</name>
    <dbReference type="NCBI Taxonomy" id="648782"/>
    <lineage>
        <taxon>Bacteria</taxon>
        <taxon>Bacillati</taxon>
        <taxon>Actinomycetota</taxon>
        <taxon>Actinomycetes</taxon>
        <taxon>Micrococcales</taxon>
        <taxon>Ruaniaceae</taxon>
        <taxon>Ruania</taxon>
    </lineage>
</organism>
<dbReference type="Pfam" id="PF07732">
    <property type="entry name" value="Cu-oxidase_3"/>
    <property type="match status" value="1"/>
</dbReference>
<dbReference type="CDD" id="cd04232">
    <property type="entry name" value="CuRO_1_CueO_FtsP"/>
    <property type="match status" value="1"/>
</dbReference>
<dbReference type="GO" id="GO:0051301">
    <property type="term" value="P:cell division"/>
    <property type="evidence" value="ECO:0007669"/>
    <property type="project" value="UniProtKB-KW"/>
</dbReference>
<dbReference type="GO" id="GO:0016491">
    <property type="term" value="F:oxidoreductase activity"/>
    <property type="evidence" value="ECO:0007669"/>
    <property type="project" value="UniProtKB-KW"/>
</dbReference>
<dbReference type="CDD" id="cd13890">
    <property type="entry name" value="CuRO_3_CueO_FtsP"/>
    <property type="match status" value="1"/>
</dbReference>
<dbReference type="STRING" id="648782.SAMN04488554_2659"/>
<evidence type="ECO:0000256" key="1">
    <source>
        <dbReference type="ARBA" id="ARBA00010609"/>
    </source>
</evidence>
<feature type="signal peptide" evidence="10">
    <location>
        <begin position="1"/>
        <end position="23"/>
    </location>
</feature>
<dbReference type="OrthoDB" id="345021at2"/>
<gene>
    <name evidence="14" type="ORF">SAMN04488554_2659</name>
</gene>
<evidence type="ECO:0000256" key="7">
    <source>
        <dbReference type="ARBA" id="ARBA00042896"/>
    </source>
</evidence>
<keyword evidence="3" id="KW-0479">Metal-binding</keyword>
<accession>A0A1H5L7X5</accession>
<comment type="similarity">
    <text evidence="1">Belongs to the multicopper oxidase family.</text>
</comment>
<sequence>MTGLSRRAFLAVTGAGAAAITLAGCNTASTSAVSEPERFDAALPIPPLAESELVDGIRVLRITAQAGTHQFRAGEDVSTWGFDGPYGGPTVRATVGERVAVEVTNELDESTSAHWHGMHLPPDMDGGPHQMIEPGDTWRAEWLLDQAPCTLWYHPHPHGATERHVYRGLAGLFYLDPAPGSAEAAVEEQLPHTYGVDDVPVVIGDKSFSDGGELVIDDGGNEVGLLGDVVTVNGVVGPVLQVSTERVRLRLLNASTARTYSLGLPGRTVTLVATDGGLLRQPVELEQVRLSPGERAEVVLAMEPGEEVMLHSFEPELGNVVVPFAVGANDAFDVLRIVAEGELSASPEVPGELATFGLDAASATVRREFRLSDREINGAEMDMARIDETVEVGTTEIWTVINDDLSPHNFHVHDVQFEVLSVGGSEPPPELGGRKDTVYLEPGRAVELIMTFEDYADPQWPYMYHCHLLRHEDEGLMGQFVVVEPGESADPSMIAGHGLH</sequence>
<dbReference type="Pfam" id="PF07731">
    <property type="entry name" value="Cu-oxidase_2"/>
    <property type="match status" value="1"/>
</dbReference>
<comment type="catalytic activity">
    <reaction evidence="9">
        <text>4 Cu(+) + O2 + 4 H(+) = 4 Cu(2+) + 2 H2O</text>
        <dbReference type="Rhea" id="RHEA:30083"/>
        <dbReference type="ChEBI" id="CHEBI:15377"/>
        <dbReference type="ChEBI" id="CHEBI:15378"/>
        <dbReference type="ChEBI" id="CHEBI:15379"/>
        <dbReference type="ChEBI" id="CHEBI:29036"/>
        <dbReference type="ChEBI" id="CHEBI:49552"/>
        <dbReference type="EC" id="1.16.3.4"/>
    </reaction>
    <physiologicalReaction direction="left-to-right" evidence="9">
        <dbReference type="Rhea" id="RHEA:30084"/>
    </physiologicalReaction>
</comment>
<comment type="subunit">
    <text evidence="2">Monomer.</text>
</comment>
<proteinExistence type="inferred from homology"/>
<keyword evidence="14" id="KW-0946">Virion</keyword>
<evidence type="ECO:0000256" key="10">
    <source>
        <dbReference type="SAM" id="SignalP"/>
    </source>
</evidence>
<dbReference type="InterPro" id="IPR008972">
    <property type="entry name" value="Cupredoxin"/>
</dbReference>
<evidence type="ECO:0000259" key="12">
    <source>
        <dbReference type="Pfam" id="PF07731"/>
    </source>
</evidence>
<evidence type="ECO:0000313" key="15">
    <source>
        <dbReference type="Proteomes" id="UP000199220"/>
    </source>
</evidence>
<feature type="domain" description="Plastocyanin-like" evidence="12">
    <location>
        <begin position="371"/>
        <end position="483"/>
    </location>
</feature>
<evidence type="ECO:0000256" key="6">
    <source>
        <dbReference type="ARBA" id="ARBA00041027"/>
    </source>
</evidence>
<evidence type="ECO:0000256" key="4">
    <source>
        <dbReference type="ARBA" id="ARBA00023002"/>
    </source>
</evidence>
<evidence type="ECO:0000313" key="14">
    <source>
        <dbReference type="EMBL" id="SEE73044.1"/>
    </source>
</evidence>